<dbReference type="EMBL" id="JH594605">
    <property type="protein sequence ID" value="EHQ04516.1"/>
    <property type="molecule type" value="Genomic_DNA"/>
</dbReference>
<proteinExistence type="predicted"/>
<dbReference type="OrthoDB" id="596512at2"/>
<sequence length="445" mass="50497">MKIKLLAPLFFVFFGFLNAQEVEFSGSFSTKGLFYSEDESPFWMHSNQRGRVDELSNFSGWINGQAKYQIGENAGLELGLGGLYQDGYTDKLQLDESYLAFQNSWLSIVAGRKQRAELYNGLSASNQNILWSLNARPLPGVQISTTRPIFFKNNQGIGFKASLEEYLMDDERYVDNTRLHHKSFHLVYKGSENFQITAGLQHFVQWAGTSPDFGKLPGSFSDYIDVFTGKEGDDTVGGQEANALGNHLGSYEVYIDTRIANYNVQFIYNHLFEDGSGRVLRNTPDGRYGVYIEDPNPGKWIDAFIYEFYYTKDQSDTDITTDGEDNYFNNNLYRSGWTYESRILGVPFITLDENRFRVNNNKIVAQHIGISGIAFEKLPYKLLSSYRRNYGGKGTSSNKNNILSTYLELKVWQNLLDVNIQLGADMISESSTNLGIGLQISKSFF</sequence>
<feature type="signal peptide" evidence="1">
    <location>
        <begin position="1"/>
        <end position="19"/>
    </location>
</feature>
<keyword evidence="1" id="KW-0732">Signal</keyword>
<dbReference type="STRING" id="865937.Gilli_0368"/>
<evidence type="ECO:0008006" key="4">
    <source>
        <dbReference type="Google" id="ProtNLM"/>
    </source>
</evidence>
<dbReference type="HOGENOM" id="CLU_038260_0_0_10"/>
<gene>
    <name evidence="2" type="ORF">Gilli_0368</name>
</gene>
<name>H2BRJ7_GILLR</name>
<dbReference type="InterPro" id="IPR038636">
    <property type="entry name" value="Wzi_sf"/>
</dbReference>
<dbReference type="Proteomes" id="UP000003844">
    <property type="component" value="Unassembled WGS sequence"/>
</dbReference>
<feature type="chain" id="PRO_5003560327" description="Capsule assembly protein Wzi" evidence="1">
    <location>
        <begin position="20"/>
        <end position="445"/>
    </location>
</feature>
<evidence type="ECO:0000313" key="3">
    <source>
        <dbReference type="Proteomes" id="UP000003844"/>
    </source>
</evidence>
<evidence type="ECO:0000313" key="2">
    <source>
        <dbReference type="EMBL" id="EHQ04516.1"/>
    </source>
</evidence>
<keyword evidence="3" id="KW-1185">Reference proteome</keyword>
<dbReference type="Pfam" id="PF14052">
    <property type="entry name" value="Caps_assemb_Wzi"/>
    <property type="match status" value="1"/>
</dbReference>
<reference evidence="3" key="1">
    <citation type="journal article" date="2012" name="Stand. Genomic Sci.">
        <title>Genome sequence of the Antarctic rhodopsins-containing flavobacterium Gillisia limnaea type strain (R-8282(T)).</title>
        <authorList>
            <person name="Riedel T."/>
            <person name="Held B."/>
            <person name="Nolan M."/>
            <person name="Lucas S."/>
            <person name="Lapidus A."/>
            <person name="Tice H."/>
            <person name="Del Rio T.G."/>
            <person name="Cheng J.F."/>
            <person name="Han C."/>
            <person name="Tapia R."/>
            <person name="Goodwin L.A."/>
            <person name="Pitluck S."/>
            <person name="Liolios K."/>
            <person name="Mavromatis K."/>
            <person name="Pagani I."/>
            <person name="Ivanova N."/>
            <person name="Mikhailova N."/>
            <person name="Pati A."/>
            <person name="Chen A."/>
            <person name="Palaniappan K."/>
            <person name="Land M."/>
            <person name="Rohde M."/>
            <person name="Tindall B.J."/>
            <person name="Detter J.C."/>
            <person name="Goker M."/>
            <person name="Bristow J."/>
            <person name="Eisen J.A."/>
            <person name="Markowitz V."/>
            <person name="Hugenholtz P."/>
            <person name="Kyrpides N.C."/>
            <person name="Klenk H.P."/>
            <person name="Woyke T."/>
        </authorList>
    </citation>
    <scope>NUCLEOTIDE SEQUENCE [LARGE SCALE GENOMIC DNA]</scope>
    <source>
        <strain evidence="3">DSM 15749 / LMG 21470 / R-8282</strain>
    </source>
</reference>
<dbReference type="AlphaFoldDB" id="H2BRJ7"/>
<dbReference type="RefSeq" id="WP_006987408.1">
    <property type="nucleotide sequence ID" value="NZ_JH594605.1"/>
</dbReference>
<accession>H2BRJ7</accession>
<protein>
    <recommendedName>
        <fullName evidence="4">Capsule assembly protein Wzi</fullName>
    </recommendedName>
</protein>
<dbReference type="eggNOG" id="ENOG502Z7NG">
    <property type="taxonomic scope" value="Bacteria"/>
</dbReference>
<dbReference type="Gene3D" id="2.40.160.130">
    <property type="entry name" value="Capsule assembly protein Wzi"/>
    <property type="match status" value="1"/>
</dbReference>
<evidence type="ECO:0000256" key="1">
    <source>
        <dbReference type="SAM" id="SignalP"/>
    </source>
</evidence>
<dbReference type="InterPro" id="IPR026950">
    <property type="entry name" value="Caps_assemb_Wzi"/>
</dbReference>
<organism evidence="2 3">
    <name type="scientific">Gillisia limnaea (strain DSM 15749 / LMG 21470 / R-8282)</name>
    <dbReference type="NCBI Taxonomy" id="865937"/>
    <lineage>
        <taxon>Bacteria</taxon>
        <taxon>Pseudomonadati</taxon>
        <taxon>Bacteroidota</taxon>
        <taxon>Flavobacteriia</taxon>
        <taxon>Flavobacteriales</taxon>
        <taxon>Flavobacteriaceae</taxon>
        <taxon>Gillisia</taxon>
    </lineage>
</organism>